<protein>
    <submittedName>
        <fullName evidence="2">DUF4199 domain-containing protein</fullName>
    </submittedName>
</protein>
<dbReference type="Proteomes" id="UP000787625">
    <property type="component" value="Unassembled WGS sequence"/>
</dbReference>
<dbReference type="EMBL" id="DWUP01000131">
    <property type="protein sequence ID" value="HJD53250.1"/>
    <property type="molecule type" value="Genomic_DNA"/>
</dbReference>
<feature type="transmembrane region" description="Helical" evidence="1">
    <location>
        <begin position="146"/>
        <end position="169"/>
    </location>
</feature>
<dbReference type="AlphaFoldDB" id="A0A9D2UIV7"/>
<dbReference type="InterPro" id="IPR025250">
    <property type="entry name" value="DUF4199"/>
</dbReference>
<proteinExistence type="predicted"/>
<keyword evidence="1" id="KW-0472">Membrane</keyword>
<feature type="transmembrane region" description="Helical" evidence="1">
    <location>
        <begin position="79"/>
        <end position="99"/>
    </location>
</feature>
<dbReference type="Pfam" id="PF13858">
    <property type="entry name" value="DUF4199"/>
    <property type="match status" value="1"/>
</dbReference>
<accession>A0A9D2UIV7</accession>
<evidence type="ECO:0000313" key="3">
    <source>
        <dbReference type="Proteomes" id="UP000787625"/>
    </source>
</evidence>
<feature type="transmembrane region" description="Helical" evidence="1">
    <location>
        <begin position="12"/>
        <end position="34"/>
    </location>
</feature>
<organism evidence="2 3">
    <name type="scientific">Candidatus Avibacteroides avistercoris</name>
    <dbReference type="NCBI Taxonomy" id="2840690"/>
    <lineage>
        <taxon>Bacteria</taxon>
        <taxon>Pseudomonadati</taxon>
        <taxon>Bacteroidota</taxon>
        <taxon>Bacteroidia</taxon>
        <taxon>Bacteroidales</taxon>
        <taxon>Bacteroidaceae</taxon>
        <taxon>Bacteroidaceae incertae sedis</taxon>
        <taxon>Candidatus Avibacteroides</taxon>
    </lineage>
</organism>
<reference evidence="2" key="2">
    <citation type="submission" date="2021-04" db="EMBL/GenBank/DDBJ databases">
        <authorList>
            <person name="Gilroy R."/>
        </authorList>
    </citation>
    <scope>NUCLEOTIDE SEQUENCE</scope>
    <source>
        <strain evidence="2">MalCec1-1739</strain>
    </source>
</reference>
<keyword evidence="1" id="KW-0812">Transmembrane</keyword>
<evidence type="ECO:0000313" key="2">
    <source>
        <dbReference type="EMBL" id="HJD53250.1"/>
    </source>
</evidence>
<comment type="caution">
    <text evidence="2">The sequence shown here is derived from an EMBL/GenBank/DDBJ whole genome shotgun (WGS) entry which is preliminary data.</text>
</comment>
<feature type="transmembrane region" description="Helical" evidence="1">
    <location>
        <begin position="40"/>
        <end position="58"/>
    </location>
</feature>
<evidence type="ECO:0000256" key="1">
    <source>
        <dbReference type="SAM" id="Phobius"/>
    </source>
</evidence>
<gene>
    <name evidence="2" type="ORF">IAA93_05955</name>
</gene>
<reference evidence="2" key="1">
    <citation type="journal article" date="2021" name="PeerJ">
        <title>Extensive microbial diversity within the chicken gut microbiome revealed by metagenomics and culture.</title>
        <authorList>
            <person name="Gilroy R."/>
            <person name="Ravi A."/>
            <person name="Getino M."/>
            <person name="Pursley I."/>
            <person name="Horton D.L."/>
            <person name="Alikhan N.F."/>
            <person name="Baker D."/>
            <person name="Gharbi K."/>
            <person name="Hall N."/>
            <person name="Watson M."/>
            <person name="Adriaenssens E.M."/>
            <person name="Foster-Nyarko E."/>
            <person name="Jarju S."/>
            <person name="Secka A."/>
            <person name="Antonio M."/>
            <person name="Oren A."/>
            <person name="Chaudhuri R.R."/>
            <person name="La Ragione R."/>
            <person name="Hildebrand F."/>
            <person name="Pallen M.J."/>
        </authorList>
    </citation>
    <scope>NUCLEOTIDE SEQUENCE</scope>
    <source>
        <strain evidence="2">MalCec1-1739</strain>
    </source>
</reference>
<keyword evidence="1" id="KW-1133">Transmembrane helix</keyword>
<name>A0A9D2UIV7_9BACT</name>
<sequence>MDNTQPFNMGQWIGKCGLIVGAYYIVRFACIPVYQYLPAVGMIYLLMLAGAPFFTGFITMITRERKLGGVMTFKQGFTFSLSVMIFGSIIEAAGIYIYFRFMDNGQFVKWLSDNVDSMASMGAQPEFIDEMAQTVATIGTIRPIEMAISTMIDGIFLSIIIAIIIATMLRRKTPRQII</sequence>